<accession>A0A0A9C6T6</accession>
<proteinExistence type="predicted"/>
<name>A0A0A9C6T6_ARUDO</name>
<protein>
    <submittedName>
        <fullName evidence="1">Uncharacterized protein</fullName>
    </submittedName>
</protein>
<reference evidence="1" key="2">
    <citation type="journal article" date="2015" name="Data Brief">
        <title>Shoot transcriptome of the giant reed, Arundo donax.</title>
        <authorList>
            <person name="Barrero R.A."/>
            <person name="Guerrero F.D."/>
            <person name="Moolhuijzen P."/>
            <person name="Goolsby J.A."/>
            <person name="Tidwell J."/>
            <person name="Bellgard S.E."/>
            <person name="Bellgard M.I."/>
        </authorList>
    </citation>
    <scope>NUCLEOTIDE SEQUENCE</scope>
    <source>
        <tissue evidence="1">Shoot tissue taken approximately 20 cm above the soil surface</tissue>
    </source>
</reference>
<reference evidence="1" key="1">
    <citation type="submission" date="2014-09" db="EMBL/GenBank/DDBJ databases">
        <authorList>
            <person name="Magalhaes I.L.F."/>
            <person name="Oliveira U."/>
            <person name="Santos F.R."/>
            <person name="Vidigal T.H.D.A."/>
            <person name="Brescovit A.D."/>
            <person name="Santos A.J."/>
        </authorList>
    </citation>
    <scope>NUCLEOTIDE SEQUENCE</scope>
    <source>
        <tissue evidence="1">Shoot tissue taken approximately 20 cm above the soil surface</tissue>
    </source>
</reference>
<evidence type="ECO:0000313" key="1">
    <source>
        <dbReference type="EMBL" id="JAD69090.1"/>
    </source>
</evidence>
<sequence length="9" mass="1043">MSIIYSRSS</sequence>
<dbReference type="EMBL" id="GBRH01228805">
    <property type="protein sequence ID" value="JAD69090.1"/>
    <property type="molecule type" value="Transcribed_RNA"/>
</dbReference>
<organism evidence="1">
    <name type="scientific">Arundo donax</name>
    <name type="common">Giant reed</name>
    <name type="synonym">Donax arundinaceus</name>
    <dbReference type="NCBI Taxonomy" id="35708"/>
    <lineage>
        <taxon>Eukaryota</taxon>
        <taxon>Viridiplantae</taxon>
        <taxon>Streptophyta</taxon>
        <taxon>Embryophyta</taxon>
        <taxon>Tracheophyta</taxon>
        <taxon>Spermatophyta</taxon>
        <taxon>Magnoliopsida</taxon>
        <taxon>Liliopsida</taxon>
        <taxon>Poales</taxon>
        <taxon>Poaceae</taxon>
        <taxon>PACMAD clade</taxon>
        <taxon>Arundinoideae</taxon>
        <taxon>Arundineae</taxon>
        <taxon>Arundo</taxon>
    </lineage>
</organism>